<dbReference type="AlphaFoldDB" id="A0A8I3AYK6"/>
<evidence type="ECO:0000313" key="2">
    <source>
        <dbReference type="EMBL" id="KAG7142084.1"/>
    </source>
</evidence>
<evidence type="ECO:0000313" key="3">
    <source>
        <dbReference type="Proteomes" id="UP000689129"/>
    </source>
</evidence>
<organism evidence="2 3">
    <name type="scientific">Verticillium longisporum</name>
    <name type="common">Verticillium dahliae var. longisporum</name>
    <dbReference type="NCBI Taxonomy" id="100787"/>
    <lineage>
        <taxon>Eukaryota</taxon>
        <taxon>Fungi</taxon>
        <taxon>Dikarya</taxon>
        <taxon>Ascomycota</taxon>
        <taxon>Pezizomycotina</taxon>
        <taxon>Sordariomycetes</taxon>
        <taxon>Hypocreomycetidae</taxon>
        <taxon>Glomerellales</taxon>
        <taxon>Plectosphaerellaceae</taxon>
        <taxon>Verticillium</taxon>
    </lineage>
</organism>
<sequence>MNPPRLAWRPPPIKTISLHCVWFTSLSLYLSFSLCIETRALPKSLSLTQSHPKGAPRRSRCTSRAHYTEADSPTSSLASPSIPVSAPFGDP</sequence>
<comment type="caution">
    <text evidence="2">The sequence shown here is derived from an EMBL/GenBank/DDBJ whole genome shotgun (WGS) entry which is preliminary data.</text>
</comment>
<feature type="compositionally biased region" description="Basic residues" evidence="1">
    <location>
        <begin position="54"/>
        <end position="63"/>
    </location>
</feature>
<protein>
    <submittedName>
        <fullName evidence="2">Uncharacterized protein</fullName>
    </submittedName>
</protein>
<gene>
    <name evidence="2" type="ORF">HYQ45_001509</name>
</gene>
<feature type="region of interest" description="Disordered" evidence="1">
    <location>
        <begin position="46"/>
        <end position="91"/>
    </location>
</feature>
<accession>A0A8I3AYK6</accession>
<dbReference type="Proteomes" id="UP000689129">
    <property type="component" value="Unassembled WGS sequence"/>
</dbReference>
<dbReference type="EMBL" id="JAEMWZ010000022">
    <property type="protein sequence ID" value="KAG7142084.1"/>
    <property type="molecule type" value="Genomic_DNA"/>
</dbReference>
<proteinExistence type="predicted"/>
<reference evidence="2" key="1">
    <citation type="journal article" date="2021" name="Mol. Plant Pathol.">
        <title>A 20-kb lineage-specific genomic region tames virulence in pathogenic amphidiploid Verticillium longisporum.</title>
        <authorList>
            <person name="Harting R."/>
            <person name="Starke J."/>
            <person name="Kusch H."/>
            <person name="Poggeler S."/>
            <person name="Maurus I."/>
            <person name="Schluter R."/>
            <person name="Landesfeind M."/>
            <person name="Bulla I."/>
            <person name="Nowrousian M."/>
            <person name="de Jonge R."/>
            <person name="Stahlhut G."/>
            <person name="Hoff K.J."/>
            <person name="Asshauer K.P."/>
            <person name="Thurmer A."/>
            <person name="Stanke M."/>
            <person name="Daniel R."/>
            <person name="Morgenstern B."/>
            <person name="Thomma B.P.H.J."/>
            <person name="Kronstad J.W."/>
            <person name="Braus-Stromeyer S.A."/>
            <person name="Braus G.H."/>
        </authorList>
    </citation>
    <scope>NUCLEOTIDE SEQUENCE</scope>
    <source>
        <strain evidence="2">Vl32</strain>
    </source>
</reference>
<evidence type="ECO:0000256" key="1">
    <source>
        <dbReference type="SAM" id="MobiDB-lite"/>
    </source>
</evidence>
<name>A0A8I3AYK6_VERLO</name>